<dbReference type="InterPro" id="IPR049945">
    <property type="entry name" value="AAA_22"/>
</dbReference>
<dbReference type="AlphaFoldDB" id="A0A431UM33"/>
<dbReference type="InterPro" id="IPR027417">
    <property type="entry name" value="P-loop_NTPase"/>
</dbReference>
<evidence type="ECO:0000259" key="1">
    <source>
        <dbReference type="Pfam" id="PF13401"/>
    </source>
</evidence>
<feature type="domain" description="ORC1/DEAH AAA+ ATPase" evidence="1">
    <location>
        <begin position="56"/>
        <end position="185"/>
    </location>
</feature>
<gene>
    <name evidence="2" type="ORF">EKL94_06230</name>
</gene>
<name>A0A431UM33_STEMA</name>
<dbReference type="GO" id="GO:0016887">
    <property type="term" value="F:ATP hydrolysis activity"/>
    <property type="evidence" value="ECO:0007669"/>
    <property type="project" value="InterPro"/>
</dbReference>
<dbReference type="Pfam" id="PF13401">
    <property type="entry name" value="AAA_22"/>
    <property type="match status" value="1"/>
</dbReference>
<accession>A0A431UM33</accession>
<organism evidence="2 3">
    <name type="scientific">Stenotrophomonas maltophilia</name>
    <name type="common">Pseudomonas maltophilia</name>
    <name type="synonym">Xanthomonas maltophilia</name>
    <dbReference type="NCBI Taxonomy" id="40324"/>
    <lineage>
        <taxon>Bacteria</taxon>
        <taxon>Pseudomonadati</taxon>
        <taxon>Pseudomonadota</taxon>
        <taxon>Gammaproteobacteria</taxon>
        <taxon>Lysobacterales</taxon>
        <taxon>Lysobacteraceae</taxon>
        <taxon>Stenotrophomonas</taxon>
        <taxon>Stenotrophomonas maltophilia group</taxon>
    </lineage>
</organism>
<dbReference type="SUPFAM" id="SSF52540">
    <property type="entry name" value="P-loop containing nucleoside triphosphate hydrolases"/>
    <property type="match status" value="1"/>
</dbReference>
<protein>
    <recommendedName>
        <fullName evidence="1">ORC1/DEAH AAA+ ATPase domain-containing protein</fullName>
    </recommendedName>
</protein>
<comment type="caution">
    <text evidence="2">The sequence shown here is derived from an EMBL/GenBank/DDBJ whole genome shotgun (WGS) entry which is preliminary data.</text>
</comment>
<reference evidence="2 3" key="1">
    <citation type="submission" date="2018-12" db="EMBL/GenBank/DDBJ databases">
        <authorList>
            <person name="Kartti S."/>
            <person name="Manni A."/>
            <person name="Chemao El Fihri M.W."/>
            <person name="Laamarti M."/>
            <person name="Temsamani L."/>
            <person name="El Jamali J.E."/>
            <person name="Ouadghiri M."/>
            <person name="Ibrahimi A."/>
            <person name="Filati-Maltouf A."/>
        </authorList>
    </citation>
    <scope>NUCLEOTIDE SEQUENCE [LARGE SCALE GENOMIC DNA]</scope>
    <source>
        <strain evidence="2 3">MDMC339</strain>
    </source>
</reference>
<evidence type="ECO:0000313" key="3">
    <source>
        <dbReference type="Proteomes" id="UP000271705"/>
    </source>
</evidence>
<dbReference type="EMBL" id="RXLZ01000013">
    <property type="protein sequence ID" value="RTQ90510.1"/>
    <property type="molecule type" value="Genomic_DNA"/>
</dbReference>
<proteinExistence type="predicted"/>
<dbReference type="Proteomes" id="UP000271705">
    <property type="component" value="Unassembled WGS sequence"/>
</dbReference>
<evidence type="ECO:0000313" key="2">
    <source>
        <dbReference type="EMBL" id="RTQ90510.1"/>
    </source>
</evidence>
<sequence>MMRLTMDTHESIAAIQATYPSLRERHPLLMASAVLPTAPVKEVARLVFDRAQRFRSSIAFWAHPLCGKSSCIYALQKLAPVQYPGSAFVIYEPSSKDAAAEGALIEDLLSVIDYEPRVLRSLAGKRDQLMRALYALSVAGRHLFLVVDEAQNLHAKDLGWLKRIVNWLNTHEVKVTVVLFGQSQLCTMHQQFMAEMPDLTIRFMAELVEFRSLQDPADLRVVLKSCDDETEYPRGSGWSYTQYLWPNAHATGFRLASCATDLYDAFRSQSAGAVDQEGISMQWVAEALMLVGQDGEGSDTEGMTISREVWERAILDSGYRSRTPAALAATAMGRRRTQSSP</sequence>